<reference evidence="5 6" key="1">
    <citation type="submission" date="2019-10" db="EMBL/GenBank/DDBJ databases">
        <title>Gracilibacillus sp. nov. isolated from rice seeds.</title>
        <authorList>
            <person name="He S."/>
        </authorList>
    </citation>
    <scope>NUCLEOTIDE SEQUENCE [LARGE SCALE GENOMIC DNA]</scope>
    <source>
        <strain evidence="5 6">TD8</strain>
    </source>
</reference>
<dbReference type="InterPro" id="IPR050624">
    <property type="entry name" value="HTH-type_Tx_Regulator"/>
</dbReference>
<dbReference type="InterPro" id="IPR001647">
    <property type="entry name" value="HTH_TetR"/>
</dbReference>
<comment type="caution">
    <text evidence="5">The sequence shown here is derived from an EMBL/GenBank/DDBJ whole genome shotgun (WGS) entry which is preliminary data.</text>
</comment>
<dbReference type="GO" id="GO:0003677">
    <property type="term" value="F:DNA binding"/>
    <property type="evidence" value="ECO:0007669"/>
    <property type="project" value="UniProtKB-UniRule"/>
</dbReference>
<dbReference type="PANTHER" id="PTHR43479:SF11">
    <property type="entry name" value="ACREF_ENVCD OPERON REPRESSOR-RELATED"/>
    <property type="match status" value="1"/>
</dbReference>
<feature type="domain" description="HTH tetR-type" evidence="4">
    <location>
        <begin position="4"/>
        <end position="64"/>
    </location>
</feature>
<dbReference type="RefSeq" id="WP_153406549.1">
    <property type="nucleotide sequence ID" value="NZ_ML762448.1"/>
</dbReference>
<gene>
    <name evidence="5" type="ORF">F9U64_19470</name>
</gene>
<keyword evidence="2 3" id="KW-0238">DNA-binding</keyword>
<dbReference type="PROSITE" id="PS50977">
    <property type="entry name" value="HTH_TETR_2"/>
    <property type="match status" value="1"/>
</dbReference>
<dbReference type="InterPro" id="IPR009057">
    <property type="entry name" value="Homeodomain-like_sf"/>
</dbReference>
<dbReference type="Proteomes" id="UP000480246">
    <property type="component" value="Unassembled WGS sequence"/>
</dbReference>
<evidence type="ECO:0000259" key="4">
    <source>
        <dbReference type="PROSITE" id="PS50977"/>
    </source>
</evidence>
<dbReference type="AlphaFoldDB" id="A0A7C8GR61"/>
<keyword evidence="6" id="KW-1185">Reference proteome</keyword>
<dbReference type="Gene3D" id="1.10.357.10">
    <property type="entry name" value="Tetracycline Repressor, domain 2"/>
    <property type="match status" value="1"/>
</dbReference>
<accession>A0A7C8GR61</accession>
<dbReference type="EMBL" id="WEID01000103">
    <property type="protein sequence ID" value="KAB8126631.1"/>
    <property type="molecule type" value="Genomic_DNA"/>
</dbReference>
<evidence type="ECO:0000256" key="2">
    <source>
        <dbReference type="ARBA" id="ARBA00023125"/>
    </source>
</evidence>
<keyword evidence="1" id="KW-0678">Repressor</keyword>
<evidence type="ECO:0000256" key="3">
    <source>
        <dbReference type="PROSITE-ProRule" id="PRU00335"/>
    </source>
</evidence>
<dbReference type="Pfam" id="PF00440">
    <property type="entry name" value="TetR_N"/>
    <property type="match status" value="1"/>
</dbReference>
<dbReference type="OrthoDB" id="116240at2"/>
<evidence type="ECO:0000313" key="6">
    <source>
        <dbReference type="Proteomes" id="UP000480246"/>
    </source>
</evidence>
<sequence length="183" mass="21017">MRTSLKKESIMNAAEKLFNQQGFHAVGVKSILDQAGVAPMTMYYHFKSKEDLIIEILARREENYFQHLEESVNKKKNLNTYLKSLVKAHINWLNKESYNGCLFLRAKQEYEGINEEIVELTIQHKTKLLTQCNQDLQSFKTSDSLGMQLSIILEGLTSIIQVSGHDEVKKAAKEIIKSLKLNK</sequence>
<dbReference type="PRINTS" id="PR00455">
    <property type="entry name" value="HTHTETR"/>
</dbReference>
<feature type="DNA-binding region" description="H-T-H motif" evidence="3">
    <location>
        <begin position="27"/>
        <end position="46"/>
    </location>
</feature>
<evidence type="ECO:0000256" key="1">
    <source>
        <dbReference type="ARBA" id="ARBA00022491"/>
    </source>
</evidence>
<organism evidence="5 6">
    <name type="scientific">Gracilibacillus oryzae</name>
    <dbReference type="NCBI Taxonomy" id="1672701"/>
    <lineage>
        <taxon>Bacteria</taxon>
        <taxon>Bacillati</taxon>
        <taxon>Bacillota</taxon>
        <taxon>Bacilli</taxon>
        <taxon>Bacillales</taxon>
        <taxon>Bacillaceae</taxon>
        <taxon>Gracilibacillus</taxon>
    </lineage>
</organism>
<name>A0A7C8GR61_9BACI</name>
<dbReference type="SUPFAM" id="SSF46689">
    <property type="entry name" value="Homeodomain-like"/>
    <property type="match status" value="1"/>
</dbReference>
<dbReference type="PANTHER" id="PTHR43479">
    <property type="entry name" value="ACREF/ENVCD OPERON REPRESSOR-RELATED"/>
    <property type="match status" value="1"/>
</dbReference>
<protein>
    <submittedName>
        <fullName evidence="5">TetR/AcrR family transcriptional regulator</fullName>
    </submittedName>
</protein>
<proteinExistence type="predicted"/>
<evidence type="ECO:0000313" key="5">
    <source>
        <dbReference type="EMBL" id="KAB8126631.1"/>
    </source>
</evidence>